<evidence type="ECO:0000313" key="2">
    <source>
        <dbReference type="Proteomes" id="UP000379480"/>
    </source>
</evidence>
<name>A0A5E7E0X0_PSEFL</name>
<sequence length="119" mass="13650">MGTFTSPTVSPTTENHLLKNCLKGHFLRYLARLIVKQGPVVRVKRTLETDRFEAQSDPGKIYTIIEETQQTGRISKGITEWEDGEKSYRIMDNGYANRLSETTFHNSRTGETLTRTLRD</sequence>
<dbReference type="Proteomes" id="UP000379480">
    <property type="component" value="Unassembled WGS sequence"/>
</dbReference>
<reference evidence="1 2" key="1">
    <citation type="submission" date="2019-09" db="EMBL/GenBank/DDBJ databases">
        <authorList>
            <person name="Chandra G."/>
            <person name="Truman W A."/>
        </authorList>
    </citation>
    <scope>NUCLEOTIDE SEQUENCE [LARGE SCALE GENOMIC DNA]</scope>
    <source>
        <strain evidence="1">PS723</strain>
    </source>
</reference>
<accession>A0A5E7E0X0</accession>
<organism evidence="1 2">
    <name type="scientific">Pseudomonas fluorescens</name>
    <dbReference type="NCBI Taxonomy" id="294"/>
    <lineage>
        <taxon>Bacteria</taxon>
        <taxon>Pseudomonadati</taxon>
        <taxon>Pseudomonadota</taxon>
        <taxon>Gammaproteobacteria</taxon>
        <taxon>Pseudomonadales</taxon>
        <taxon>Pseudomonadaceae</taxon>
        <taxon>Pseudomonas</taxon>
    </lineage>
</organism>
<dbReference type="AlphaFoldDB" id="A0A5E7E0X0"/>
<evidence type="ECO:0000313" key="1">
    <source>
        <dbReference type="EMBL" id="VVO16984.1"/>
    </source>
</evidence>
<dbReference type="EMBL" id="CABVHY010000020">
    <property type="protein sequence ID" value="VVO16984.1"/>
    <property type="molecule type" value="Genomic_DNA"/>
</dbReference>
<proteinExistence type="predicted"/>
<protein>
    <submittedName>
        <fullName evidence="1">Uncharacterized protein</fullName>
    </submittedName>
</protein>
<gene>
    <name evidence="1" type="ORF">PS723_03889</name>
</gene>